<keyword evidence="1" id="KW-0472">Membrane</keyword>
<feature type="transmembrane region" description="Helical" evidence="1">
    <location>
        <begin position="38"/>
        <end position="57"/>
    </location>
</feature>
<evidence type="ECO:0000313" key="4">
    <source>
        <dbReference type="Proteomes" id="UP000219914"/>
    </source>
</evidence>
<evidence type="ECO:0000313" key="3">
    <source>
        <dbReference type="EMBL" id="PDT19139.1"/>
    </source>
</evidence>
<evidence type="ECO:0000256" key="1">
    <source>
        <dbReference type="SAM" id="Phobius"/>
    </source>
</evidence>
<organism evidence="2 5">
    <name type="scientific">Rhizobium hidalgonense</name>
    <dbReference type="NCBI Taxonomy" id="1538159"/>
    <lineage>
        <taxon>Bacteria</taxon>
        <taxon>Pseudomonadati</taxon>
        <taxon>Pseudomonadota</taxon>
        <taxon>Alphaproteobacteria</taxon>
        <taxon>Hyphomicrobiales</taxon>
        <taxon>Rhizobiaceae</taxon>
        <taxon>Rhizobium/Agrobacterium group</taxon>
        <taxon>Rhizobium</taxon>
    </lineage>
</organism>
<accession>A0A2A6K3V5</accession>
<evidence type="ECO:0000313" key="2">
    <source>
        <dbReference type="EMBL" id="MDR9777579.1"/>
    </source>
</evidence>
<keyword evidence="4" id="KW-1185">Reference proteome</keyword>
<proteinExistence type="predicted"/>
<gene>
    <name evidence="3" type="ORF">CO674_34750</name>
    <name evidence="2" type="ORF">RJJ65_34115</name>
</gene>
<keyword evidence="1" id="KW-0812">Transmembrane</keyword>
<protein>
    <submittedName>
        <fullName evidence="2">Uncharacterized protein</fullName>
    </submittedName>
</protein>
<comment type="caution">
    <text evidence="2">The sequence shown here is derived from an EMBL/GenBank/DDBJ whole genome shotgun (WGS) entry which is preliminary data.</text>
</comment>
<sequence length="75" mass="8172">MSSDCIVKAFSGCACPAGECAEKPLTSPPVTFISWRKQAITCLAFGFLAAIVTAAWLETQFKTQDLADQERVSWK</sequence>
<reference evidence="3 4" key="1">
    <citation type="submission" date="2017-09" db="EMBL/GenBank/DDBJ databases">
        <title>Comparative genomics of rhizobia isolated from Phaseolus vulgaris in China.</title>
        <authorList>
            <person name="Tong W."/>
        </authorList>
    </citation>
    <scope>NUCLEOTIDE SEQUENCE [LARGE SCALE GENOMIC DNA]</scope>
    <source>
        <strain evidence="3 4">FH14</strain>
    </source>
</reference>
<evidence type="ECO:0000313" key="5">
    <source>
        <dbReference type="Proteomes" id="UP001268610"/>
    </source>
</evidence>
<dbReference type="EMBL" id="NWSY01000066">
    <property type="protein sequence ID" value="PDT19139.1"/>
    <property type="molecule type" value="Genomic_DNA"/>
</dbReference>
<reference evidence="2" key="2">
    <citation type="submission" date="2023-04" db="EMBL/GenBank/DDBJ databases">
        <title>Genomic characterization of faba bean (Vicia faba) microsymbionts in Mexican soils.</title>
        <authorList>
            <person name="Rivera Orduna F.N."/>
            <person name="Guevara-Luna J."/>
            <person name="Yan J."/>
            <person name="Arroyo-Herrera I."/>
            <person name="Li Y."/>
            <person name="Vasquez-Murrieta M.S."/>
            <person name="Wang E.T."/>
        </authorList>
    </citation>
    <scope>NUCLEOTIDE SEQUENCE</scope>
    <source>
        <strain evidence="2">CH26</strain>
    </source>
</reference>
<dbReference type="Proteomes" id="UP000219914">
    <property type="component" value="Unassembled WGS sequence"/>
</dbReference>
<dbReference type="RefSeq" id="WP_097537474.1">
    <property type="nucleotide sequence ID" value="NZ_JAVLSD010000050.1"/>
</dbReference>
<name>A0A2A6K3V5_9HYPH</name>
<dbReference type="AlphaFoldDB" id="A0A2A6K3V5"/>
<keyword evidence="1" id="KW-1133">Transmembrane helix</keyword>
<dbReference type="EMBL" id="JAVLSF010000051">
    <property type="protein sequence ID" value="MDR9777579.1"/>
    <property type="molecule type" value="Genomic_DNA"/>
</dbReference>
<dbReference type="Proteomes" id="UP001268610">
    <property type="component" value="Unassembled WGS sequence"/>
</dbReference>